<protein>
    <submittedName>
        <fullName evidence="3">HotDog domain-containing protein</fullName>
    </submittedName>
</protein>
<dbReference type="InterPro" id="IPR006683">
    <property type="entry name" value="Thioestr_dom"/>
</dbReference>
<dbReference type="SUPFAM" id="SSF54637">
    <property type="entry name" value="Thioesterase/thiol ester dehydrase-isomerase"/>
    <property type="match status" value="1"/>
</dbReference>
<dbReference type="EMBL" id="ML737121">
    <property type="protein sequence ID" value="KAE8345144.1"/>
    <property type="molecule type" value="Genomic_DNA"/>
</dbReference>
<reference evidence="3" key="1">
    <citation type="submission" date="2019-04" db="EMBL/GenBank/DDBJ databases">
        <title>Friends and foes A comparative genomics study of 23 Aspergillus species from section Flavi.</title>
        <authorList>
            <consortium name="DOE Joint Genome Institute"/>
            <person name="Kjaerbolling I."/>
            <person name="Vesth T."/>
            <person name="Frisvad J.C."/>
            <person name="Nybo J.L."/>
            <person name="Theobald S."/>
            <person name="Kildgaard S."/>
            <person name="Isbrandt T."/>
            <person name="Kuo A."/>
            <person name="Sato A."/>
            <person name="Lyhne E.K."/>
            <person name="Kogle M.E."/>
            <person name="Wiebenga A."/>
            <person name="Kun R.S."/>
            <person name="Lubbers R.J."/>
            <person name="Makela M.R."/>
            <person name="Barry K."/>
            <person name="Chovatia M."/>
            <person name="Clum A."/>
            <person name="Daum C."/>
            <person name="Haridas S."/>
            <person name="He G."/>
            <person name="LaButti K."/>
            <person name="Lipzen A."/>
            <person name="Mondo S."/>
            <person name="Riley R."/>
            <person name="Salamov A."/>
            <person name="Simmons B.A."/>
            <person name="Magnuson J.K."/>
            <person name="Henrissat B."/>
            <person name="Mortensen U.H."/>
            <person name="Larsen T.O."/>
            <person name="Devries R.P."/>
            <person name="Grigoriev I.V."/>
            <person name="Machida M."/>
            <person name="Baker S.E."/>
            <person name="Andersen M.R."/>
        </authorList>
    </citation>
    <scope>NUCLEOTIDE SEQUENCE</scope>
    <source>
        <strain evidence="3">CBS 117612</strain>
    </source>
</reference>
<dbReference type="InterPro" id="IPR029069">
    <property type="entry name" value="HotDog_dom_sf"/>
</dbReference>
<dbReference type="InterPro" id="IPR052061">
    <property type="entry name" value="PTE-AB_protein"/>
</dbReference>
<proteinExistence type="predicted"/>
<dbReference type="Pfam" id="PF03061">
    <property type="entry name" value="4HBT"/>
    <property type="match status" value="1"/>
</dbReference>
<evidence type="ECO:0000259" key="2">
    <source>
        <dbReference type="Pfam" id="PF03061"/>
    </source>
</evidence>
<gene>
    <name evidence="3" type="ORF">BDV24DRAFT_159979</name>
</gene>
<dbReference type="AlphaFoldDB" id="A0A5N6YI11"/>
<dbReference type="OrthoDB" id="506431at2759"/>
<dbReference type="PANTHER" id="PTHR47260:SF1">
    <property type="entry name" value="UPF0644 PROTEIN PB2B4.06"/>
    <property type="match status" value="1"/>
</dbReference>
<feature type="domain" description="Thioesterase" evidence="2">
    <location>
        <begin position="188"/>
        <end position="264"/>
    </location>
</feature>
<name>A0A5N6YI11_9EURO</name>
<dbReference type="Pfam" id="PF00501">
    <property type="entry name" value="AMP-binding"/>
    <property type="match status" value="1"/>
</dbReference>
<evidence type="ECO:0000259" key="1">
    <source>
        <dbReference type="Pfam" id="PF00501"/>
    </source>
</evidence>
<feature type="domain" description="AMP-dependent synthetase/ligase" evidence="1">
    <location>
        <begin position="12"/>
        <end position="119"/>
    </location>
</feature>
<sequence length="282" mass="31571">MAKLLLFSETSEDPALIIPATNTEKTLHLSYRALHNVVVKAHIHLAALGIGPGSTVALAIRNRIEFVIIFLALIRQGATTSPLNPDCSVRETSEILRYMKPMYTIVAANHQSVTYDQNIIEGSKLQGIVFIVENREGELYKVIILALTRKEYFLQSPPTVNKESDQPEGLEEPHFVAFCQLGVNGYINTTHGGVLAALLDETLGLCAETYRVFISDEQEHSLTARVEVDYHSPVPPPRIIVIKTWVKRTKGWKWFLEAHVLDHEGSMKATAKSLYIRLKSQL</sequence>
<evidence type="ECO:0000313" key="3">
    <source>
        <dbReference type="EMBL" id="KAE8345144.1"/>
    </source>
</evidence>
<dbReference type="Gene3D" id="3.10.129.10">
    <property type="entry name" value="Hotdog Thioesterase"/>
    <property type="match status" value="1"/>
</dbReference>
<dbReference type="InterPro" id="IPR000873">
    <property type="entry name" value="AMP-dep_synth/lig_dom"/>
</dbReference>
<dbReference type="PANTHER" id="PTHR47260">
    <property type="entry name" value="UPF0644 PROTEIN PB2B4.06"/>
    <property type="match status" value="1"/>
</dbReference>
<accession>A0A5N6YI11</accession>
<dbReference type="CDD" id="cd03443">
    <property type="entry name" value="PaaI_thioesterase"/>
    <property type="match status" value="1"/>
</dbReference>
<organism evidence="3">
    <name type="scientific">Aspergillus arachidicola</name>
    <dbReference type="NCBI Taxonomy" id="656916"/>
    <lineage>
        <taxon>Eukaryota</taxon>
        <taxon>Fungi</taxon>
        <taxon>Dikarya</taxon>
        <taxon>Ascomycota</taxon>
        <taxon>Pezizomycotina</taxon>
        <taxon>Eurotiomycetes</taxon>
        <taxon>Eurotiomycetidae</taxon>
        <taxon>Eurotiales</taxon>
        <taxon>Aspergillaceae</taxon>
        <taxon>Aspergillus</taxon>
        <taxon>Aspergillus subgen. Circumdati</taxon>
    </lineage>
</organism>
<dbReference type="Gene3D" id="3.40.50.980">
    <property type="match status" value="1"/>
</dbReference>
<dbReference type="SUPFAM" id="SSF56801">
    <property type="entry name" value="Acetyl-CoA synthetase-like"/>
    <property type="match status" value="1"/>
</dbReference>
<dbReference type="Proteomes" id="UP000325558">
    <property type="component" value="Unassembled WGS sequence"/>
</dbReference>